<gene>
    <name evidence="3" type="ORF">COV10_00115</name>
</gene>
<proteinExistence type="predicted"/>
<evidence type="ECO:0000313" key="3">
    <source>
        <dbReference type="EMBL" id="PIR45278.1"/>
    </source>
</evidence>
<evidence type="ECO:0000256" key="1">
    <source>
        <dbReference type="SAM" id="MobiDB-lite"/>
    </source>
</evidence>
<keyword evidence="2" id="KW-0472">Membrane</keyword>
<sequence length="123" mass="13620">MSKSISKKVTTASKSTSKKLSGVQKGAIALAATAAAVAGALFVYGRQDTKTKNKIRSWGLKAKAEVMERLAQAKEMNKETFDAIVEKVGEKYENLKNVDKDEVRAMVRDMKKHWAAIRKSMEK</sequence>
<keyword evidence="2" id="KW-1133">Transmembrane helix</keyword>
<dbReference type="AlphaFoldDB" id="A0A2H0RFI5"/>
<feature type="transmembrane region" description="Helical" evidence="2">
    <location>
        <begin position="26"/>
        <end position="44"/>
    </location>
</feature>
<feature type="region of interest" description="Disordered" evidence="1">
    <location>
        <begin position="1"/>
        <end position="22"/>
    </location>
</feature>
<evidence type="ECO:0000313" key="4">
    <source>
        <dbReference type="Proteomes" id="UP000228767"/>
    </source>
</evidence>
<accession>A0A2H0RFI5</accession>
<comment type="caution">
    <text evidence="3">The sequence shown here is derived from an EMBL/GenBank/DDBJ whole genome shotgun (WGS) entry which is preliminary data.</text>
</comment>
<protein>
    <submittedName>
        <fullName evidence="3">Uncharacterized protein</fullName>
    </submittedName>
</protein>
<organism evidence="3 4">
    <name type="scientific">Candidatus Vogelbacteria bacterium CG10_big_fil_rev_8_21_14_0_10_51_16</name>
    <dbReference type="NCBI Taxonomy" id="1975045"/>
    <lineage>
        <taxon>Bacteria</taxon>
        <taxon>Candidatus Vogeliibacteriota</taxon>
    </lineage>
</organism>
<dbReference type="EMBL" id="PCYI01000001">
    <property type="protein sequence ID" value="PIR45278.1"/>
    <property type="molecule type" value="Genomic_DNA"/>
</dbReference>
<name>A0A2H0RFI5_9BACT</name>
<keyword evidence="2" id="KW-0812">Transmembrane</keyword>
<reference evidence="3 4" key="1">
    <citation type="submission" date="2017-09" db="EMBL/GenBank/DDBJ databases">
        <title>Depth-based differentiation of microbial function through sediment-hosted aquifers and enrichment of novel symbionts in the deep terrestrial subsurface.</title>
        <authorList>
            <person name="Probst A.J."/>
            <person name="Ladd B."/>
            <person name="Jarett J.K."/>
            <person name="Geller-Mcgrath D.E."/>
            <person name="Sieber C.M."/>
            <person name="Emerson J.B."/>
            <person name="Anantharaman K."/>
            <person name="Thomas B.C."/>
            <person name="Malmstrom R."/>
            <person name="Stieglmeier M."/>
            <person name="Klingl A."/>
            <person name="Woyke T."/>
            <person name="Ryan C.M."/>
            <person name="Banfield J.F."/>
        </authorList>
    </citation>
    <scope>NUCLEOTIDE SEQUENCE [LARGE SCALE GENOMIC DNA]</scope>
    <source>
        <strain evidence="3">CG10_big_fil_rev_8_21_14_0_10_51_16</strain>
    </source>
</reference>
<dbReference type="Proteomes" id="UP000228767">
    <property type="component" value="Unassembled WGS sequence"/>
</dbReference>
<evidence type="ECO:0000256" key="2">
    <source>
        <dbReference type="SAM" id="Phobius"/>
    </source>
</evidence>